<dbReference type="AlphaFoldDB" id="A0A8H5GUH2"/>
<gene>
    <name evidence="2" type="ORF">D9758_004265</name>
</gene>
<evidence type="ECO:0000256" key="1">
    <source>
        <dbReference type="SAM" id="MobiDB-lite"/>
    </source>
</evidence>
<feature type="region of interest" description="Disordered" evidence="1">
    <location>
        <begin position="548"/>
        <end position="582"/>
    </location>
</feature>
<dbReference type="Proteomes" id="UP000559256">
    <property type="component" value="Unassembled WGS sequence"/>
</dbReference>
<dbReference type="PANTHER" id="PTHR38926">
    <property type="entry name" value="F-BOX DOMAIN CONTAINING PROTEIN, EXPRESSED"/>
    <property type="match status" value="1"/>
</dbReference>
<keyword evidence="3" id="KW-1185">Reference proteome</keyword>
<dbReference type="PANTHER" id="PTHR38926:SF72">
    <property type="entry name" value="IM:7136021-RELATED"/>
    <property type="match status" value="1"/>
</dbReference>
<dbReference type="InterPro" id="IPR032675">
    <property type="entry name" value="LRR_dom_sf"/>
</dbReference>
<evidence type="ECO:0000313" key="2">
    <source>
        <dbReference type="EMBL" id="KAF5371306.1"/>
    </source>
</evidence>
<dbReference type="OrthoDB" id="2961601at2759"/>
<dbReference type="SUPFAM" id="SSF52047">
    <property type="entry name" value="RNI-like"/>
    <property type="match status" value="1"/>
</dbReference>
<evidence type="ECO:0000313" key="3">
    <source>
        <dbReference type="Proteomes" id="UP000559256"/>
    </source>
</evidence>
<reference evidence="2 3" key="1">
    <citation type="journal article" date="2020" name="ISME J.">
        <title>Uncovering the hidden diversity of litter-decomposition mechanisms in mushroom-forming fungi.</title>
        <authorList>
            <person name="Floudas D."/>
            <person name="Bentzer J."/>
            <person name="Ahren D."/>
            <person name="Johansson T."/>
            <person name="Persson P."/>
            <person name="Tunlid A."/>
        </authorList>
    </citation>
    <scope>NUCLEOTIDE SEQUENCE [LARGE SCALE GENOMIC DNA]</scope>
    <source>
        <strain evidence="2 3">CBS 291.85</strain>
    </source>
</reference>
<name>A0A8H5GUH2_9AGAR</name>
<protein>
    <recommendedName>
        <fullName evidence="4">F-box domain-containing protein</fullName>
    </recommendedName>
</protein>
<comment type="caution">
    <text evidence="2">The sequence shown here is derived from an EMBL/GenBank/DDBJ whole genome shotgun (WGS) entry which is preliminary data.</text>
</comment>
<accession>A0A8H5GUH2</accession>
<dbReference type="EMBL" id="JAACJM010000009">
    <property type="protein sequence ID" value="KAF5371306.1"/>
    <property type="molecule type" value="Genomic_DNA"/>
</dbReference>
<feature type="compositionally biased region" description="Basic and acidic residues" evidence="1">
    <location>
        <begin position="563"/>
        <end position="581"/>
    </location>
</feature>
<proteinExistence type="predicted"/>
<evidence type="ECO:0008006" key="4">
    <source>
        <dbReference type="Google" id="ProtNLM"/>
    </source>
</evidence>
<organism evidence="2 3">
    <name type="scientific">Tetrapyrgos nigripes</name>
    <dbReference type="NCBI Taxonomy" id="182062"/>
    <lineage>
        <taxon>Eukaryota</taxon>
        <taxon>Fungi</taxon>
        <taxon>Dikarya</taxon>
        <taxon>Basidiomycota</taxon>
        <taxon>Agaricomycotina</taxon>
        <taxon>Agaricomycetes</taxon>
        <taxon>Agaricomycetidae</taxon>
        <taxon>Agaricales</taxon>
        <taxon>Marasmiineae</taxon>
        <taxon>Marasmiaceae</taxon>
        <taxon>Tetrapyrgos</taxon>
    </lineage>
</organism>
<feature type="compositionally biased region" description="Polar residues" evidence="1">
    <location>
        <begin position="551"/>
        <end position="562"/>
    </location>
</feature>
<dbReference type="Gene3D" id="3.80.10.10">
    <property type="entry name" value="Ribonuclease Inhibitor"/>
    <property type="match status" value="1"/>
</dbReference>
<sequence>MLSQQDMTETYAYHVSSTFQRKLHVATCTSHTIPEEHQPFFPAVLKLPVELITEIFMLFFWDIKQEEEVDESWSGSFGRVNALVITESEIWAPSLVLSQICSRWRAVAFSVPILWSQISVNLSNNIPGVGYLTLLYLHNSAPKKLILDVTCSNFDENGDRVTTLGQEGWTILHGIFTGFTSSRWQHVRLDLNHAVLEQFTERLLHARIRSPLFDFLPTDSLESLVLQWDTFYGPISDRAAQAFSKFFTASPTLRTLTLDLFDHSLNGFPYHQLTDLTVNEDSNSDILQLLAQCPNLQSLSIPCQSIQTMVKPKLTSHYNPGHSNILTFPHLEALTIKPLVCYPKASWIISNLSLPNLHFLDLQTDVTLSETHRTYVGMRPSEFWVQTVRALLWRSSLCHGGKGLRHLRLTGFHFNDWDLLQILAYTPNLRQLEIDAMWFYEKIFTRLFFEVLTVPWSQPFRLELPFTMRLAAGPDSKTSELQGNEEWGKVFLHRLTALSLRFSESNMAKDDFTLLIDRYHDTRTHDRTGNLPHPDWVLSMLESRTRARTSVADQGTGVTAQAEQDRSAGTDTNSSERDDKSSGWTRLQRFELWAEVPIGELRDFKNARDWKDQFRAENSATMTRMRDLQDRLDLRVTIED</sequence>